<dbReference type="GO" id="GO:0006310">
    <property type="term" value="P:DNA recombination"/>
    <property type="evidence" value="ECO:0007669"/>
    <property type="project" value="UniProtKB-KW"/>
</dbReference>
<dbReference type="SUPFAM" id="SSF53098">
    <property type="entry name" value="Ribonuclease H-like"/>
    <property type="match status" value="1"/>
</dbReference>
<keyword evidence="8" id="KW-0548">Nucleotidyltransferase</keyword>
<dbReference type="GO" id="GO:0003887">
    <property type="term" value="F:DNA-directed DNA polymerase activity"/>
    <property type="evidence" value="ECO:0007669"/>
    <property type="project" value="UniProtKB-KW"/>
</dbReference>
<evidence type="ECO:0000256" key="1">
    <source>
        <dbReference type="ARBA" id="ARBA00022722"/>
    </source>
</evidence>
<keyword evidence="7" id="KW-0695">RNA-directed DNA polymerase</keyword>
<dbReference type="EnsemblMetazoa" id="SMAR006209-RA">
    <property type="protein sequence ID" value="SMAR006209-PA"/>
    <property type="gene ID" value="SMAR006209"/>
</dbReference>
<feature type="region of interest" description="Disordered" evidence="11">
    <location>
        <begin position="181"/>
        <end position="206"/>
    </location>
</feature>
<dbReference type="GO" id="GO:0016787">
    <property type="term" value="F:hydrolase activity"/>
    <property type="evidence" value="ECO:0007669"/>
    <property type="project" value="UniProtKB-KW"/>
</dbReference>
<dbReference type="Proteomes" id="UP000014500">
    <property type="component" value="Unassembled WGS sequence"/>
</dbReference>
<dbReference type="Pfam" id="PF00098">
    <property type="entry name" value="zf-CCHC"/>
    <property type="match status" value="1"/>
</dbReference>
<evidence type="ECO:0000256" key="6">
    <source>
        <dbReference type="ARBA" id="ARBA00022908"/>
    </source>
</evidence>
<dbReference type="HOGENOM" id="CLU_001650_5_3_1"/>
<protein>
    <submittedName>
        <fullName evidence="14">Uncharacterized protein</fullName>
    </submittedName>
</protein>
<evidence type="ECO:0000256" key="8">
    <source>
        <dbReference type="ARBA" id="ARBA00022932"/>
    </source>
</evidence>
<dbReference type="Pfam" id="PF14223">
    <property type="entry name" value="Retrotran_gag_2"/>
    <property type="match status" value="1"/>
</dbReference>
<keyword evidence="10" id="KW-0863">Zinc-finger</keyword>
<dbReference type="InterPro" id="IPR001878">
    <property type="entry name" value="Znf_CCHC"/>
</dbReference>
<dbReference type="InterPro" id="IPR025724">
    <property type="entry name" value="GAG-pre-integrase_dom"/>
</dbReference>
<dbReference type="PANTHER" id="PTHR42648:SF11">
    <property type="entry name" value="TRANSPOSON TY4-P GAG-POL POLYPROTEIN"/>
    <property type="match status" value="1"/>
</dbReference>
<evidence type="ECO:0000259" key="12">
    <source>
        <dbReference type="PROSITE" id="PS50158"/>
    </source>
</evidence>
<keyword evidence="15" id="KW-1185">Reference proteome</keyword>
<evidence type="ECO:0000256" key="10">
    <source>
        <dbReference type="PROSITE-ProRule" id="PRU00047"/>
    </source>
</evidence>
<dbReference type="GO" id="GO:0008270">
    <property type="term" value="F:zinc ion binding"/>
    <property type="evidence" value="ECO:0007669"/>
    <property type="project" value="UniProtKB-KW"/>
</dbReference>
<dbReference type="OMA" id="AAEQCTE"/>
<keyword evidence="3" id="KW-0255">Endonuclease</keyword>
<dbReference type="SUPFAM" id="SSF57756">
    <property type="entry name" value="Retrovirus zinc finger-like domains"/>
    <property type="match status" value="1"/>
</dbReference>
<keyword evidence="8" id="KW-0808">Transferase</keyword>
<evidence type="ECO:0000259" key="13">
    <source>
        <dbReference type="PROSITE" id="PS50994"/>
    </source>
</evidence>
<dbReference type="GO" id="GO:0004519">
    <property type="term" value="F:endonuclease activity"/>
    <property type="evidence" value="ECO:0007669"/>
    <property type="project" value="UniProtKB-KW"/>
</dbReference>
<dbReference type="GO" id="GO:0003964">
    <property type="term" value="F:RNA-directed DNA polymerase activity"/>
    <property type="evidence" value="ECO:0007669"/>
    <property type="project" value="UniProtKB-KW"/>
</dbReference>
<feature type="domain" description="Integrase catalytic" evidence="13">
    <location>
        <begin position="389"/>
        <end position="507"/>
    </location>
</feature>
<dbReference type="Pfam" id="PF13976">
    <property type="entry name" value="gag_pre-integrs"/>
    <property type="match status" value="1"/>
</dbReference>
<dbReference type="InterPro" id="IPR039537">
    <property type="entry name" value="Retrotran_Ty1/copia-like"/>
</dbReference>
<dbReference type="Gene3D" id="4.10.60.10">
    <property type="entry name" value="Zinc finger, CCHC-type"/>
    <property type="match status" value="1"/>
</dbReference>
<name>T1IYA1_STRMM</name>
<feature type="domain" description="CCHC-type" evidence="12">
    <location>
        <begin position="216"/>
        <end position="231"/>
    </location>
</feature>
<evidence type="ECO:0000256" key="4">
    <source>
        <dbReference type="ARBA" id="ARBA00022801"/>
    </source>
</evidence>
<evidence type="ECO:0000313" key="15">
    <source>
        <dbReference type="Proteomes" id="UP000014500"/>
    </source>
</evidence>
<dbReference type="PhylomeDB" id="T1IYA1"/>
<keyword evidence="1" id="KW-0540">Nuclease</keyword>
<dbReference type="EMBL" id="AFFK01020228">
    <property type="status" value="NOT_ANNOTATED_CDS"/>
    <property type="molecule type" value="Genomic_DNA"/>
</dbReference>
<keyword evidence="8" id="KW-0239">DNA-directed DNA polymerase</keyword>
<dbReference type="Pfam" id="PF00665">
    <property type="entry name" value="rve"/>
    <property type="match status" value="1"/>
</dbReference>
<dbReference type="InterPro" id="IPR036397">
    <property type="entry name" value="RNaseH_sf"/>
</dbReference>
<dbReference type="PROSITE" id="PS50158">
    <property type="entry name" value="ZF_CCHC"/>
    <property type="match status" value="1"/>
</dbReference>
<keyword evidence="6" id="KW-0229">DNA integration</keyword>
<evidence type="ECO:0000256" key="7">
    <source>
        <dbReference type="ARBA" id="ARBA00022918"/>
    </source>
</evidence>
<reference evidence="15" key="1">
    <citation type="submission" date="2011-05" db="EMBL/GenBank/DDBJ databases">
        <authorList>
            <person name="Richards S.R."/>
            <person name="Qu J."/>
            <person name="Jiang H."/>
            <person name="Jhangiani S.N."/>
            <person name="Agravi P."/>
            <person name="Goodspeed R."/>
            <person name="Gross S."/>
            <person name="Mandapat C."/>
            <person name="Jackson L."/>
            <person name="Mathew T."/>
            <person name="Pu L."/>
            <person name="Thornton R."/>
            <person name="Saada N."/>
            <person name="Wilczek-Boney K.B."/>
            <person name="Lee S."/>
            <person name="Kovar C."/>
            <person name="Wu Y."/>
            <person name="Scherer S.E."/>
            <person name="Worley K.C."/>
            <person name="Muzny D.M."/>
            <person name="Gibbs R."/>
        </authorList>
    </citation>
    <scope>NUCLEOTIDE SEQUENCE</scope>
    <source>
        <strain evidence="15">Brora</strain>
    </source>
</reference>
<dbReference type="AlphaFoldDB" id="T1IYA1"/>
<feature type="compositionally biased region" description="Low complexity" evidence="11">
    <location>
        <begin position="183"/>
        <end position="196"/>
    </location>
</feature>
<keyword evidence="5" id="KW-0460">Magnesium</keyword>
<dbReference type="InterPro" id="IPR036875">
    <property type="entry name" value="Znf_CCHC_sf"/>
</dbReference>
<accession>T1IYA1</accession>
<evidence type="ECO:0000313" key="14">
    <source>
        <dbReference type="EnsemblMetazoa" id="SMAR006209-PA"/>
    </source>
</evidence>
<dbReference type="InterPro" id="IPR012337">
    <property type="entry name" value="RNaseH-like_sf"/>
</dbReference>
<evidence type="ECO:0000256" key="11">
    <source>
        <dbReference type="SAM" id="MobiDB-lite"/>
    </source>
</evidence>
<dbReference type="Gene3D" id="3.30.420.10">
    <property type="entry name" value="Ribonuclease H-like superfamily/Ribonuclease H"/>
    <property type="match status" value="1"/>
</dbReference>
<dbReference type="STRING" id="126957.T1IYA1"/>
<proteinExistence type="predicted"/>
<dbReference type="InterPro" id="IPR001584">
    <property type="entry name" value="Integrase_cat-core"/>
</dbReference>
<evidence type="ECO:0000256" key="2">
    <source>
        <dbReference type="ARBA" id="ARBA00022723"/>
    </source>
</evidence>
<feature type="region of interest" description="Disordered" evidence="11">
    <location>
        <begin position="595"/>
        <end position="624"/>
    </location>
</feature>
<dbReference type="Pfam" id="PF25597">
    <property type="entry name" value="SH3_retrovirus"/>
    <property type="match status" value="1"/>
</dbReference>
<sequence>MTERDSILSFKKLNEHNFVGWKRDMLARLASKGLSKFIDPKHVVVAGATADVVSQFDTDQSKAGDGLVGPVERWDKLGKTFEPKSKARISRLLGEFHLAQMRKNESIILFLNRITQLARDLELAGKKIPDDDIAYRMTCTLPPQYHNAVSVMHRWPDTDFIPSKVEAMLIEEFENLKARDMQSNNNGNKTGSSGDNTLSTDKRRSNKNKSNTEIICYHCEIKGHYSKDCRKKEVTCSICKTLGHYSASFLNNVGFAPTGKRNLISGSRTMEAGCTWSGKQDEIFVCNKVNKPILKFTRSKGLFKLSATGYSSDSNEVKSTSINGNKVNVIENTSIGDLELWHRRMMHTNIDSMVNMSKGDIARGLPKLVKKEMNCITCIKAKQTKHYGKAKTKITSLGVLDLVHTDVWGLTKYESKGGVKYCVSFVDDYTRWVKVYVMKSKSQVIDCFKDYISYMKRLTGAKIKRLRSDNGTEYCNDKLKQICKTHNIKHEVTNIYSPHMNGLSQKLLEGQTPYERVFNRKPNIHYFRVIGSKCYRLLSKTQRDSKLGPVSKECILIGYSWNTKAYRIYDPEEDKVYNTQDVRFIESSYADATKNSISFGPDDNGNRGKSVNPSPNPKVTLPIPTSSIPKVVVKDEGQSGSMGNWDRVVKQRPTTGQHPNRYDATLSYQGQKFRSAKSVMKYCEDNKIDYSRESLKDFFKYNNPYMGPWDIRNVSNRGATDSPDADSPDESHVSSTSVSNLVDLAVYFEGLECSNVDLANPLTYSEAIASPDKFDWKTAMGDEIETLRERNVFKEVNKTPQMKILDHKWVFVQKKNTEGKVICHRARLVARGFLQNYGTVFTEVAEPFKVGFDLTELNLEGDVLDASQYPYRTMVGILLFISRYTRPDISIVIDARCQQLLKSQVRVEWECPVIRTNQLTCKERREFPGTLQVRPIRPRHPLSQATTRSHTSWSLGITLATTHRMTTATDQN</sequence>
<organism evidence="14 15">
    <name type="scientific">Strigamia maritima</name>
    <name type="common">European centipede</name>
    <name type="synonym">Geophilus maritimus</name>
    <dbReference type="NCBI Taxonomy" id="126957"/>
    <lineage>
        <taxon>Eukaryota</taxon>
        <taxon>Metazoa</taxon>
        <taxon>Ecdysozoa</taxon>
        <taxon>Arthropoda</taxon>
        <taxon>Myriapoda</taxon>
        <taxon>Chilopoda</taxon>
        <taxon>Pleurostigmophora</taxon>
        <taxon>Geophilomorpha</taxon>
        <taxon>Linotaeniidae</taxon>
        <taxon>Strigamia</taxon>
    </lineage>
</organism>
<keyword evidence="4" id="KW-0378">Hydrolase</keyword>
<dbReference type="InterPro" id="IPR057670">
    <property type="entry name" value="SH3_retrovirus"/>
</dbReference>
<dbReference type="PANTHER" id="PTHR42648">
    <property type="entry name" value="TRANSPOSASE, PUTATIVE-RELATED"/>
    <property type="match status" value="1"/>
</dbReference>
<evidence type="ECO:0000256" key="5">
    <source>
        <dbReference type="ARBA" id="ARBA00022842"/>
    </source>
</evidence>
<evidence type="ECO:0000256" key="3">
    <source>
        <dbReference type="ARBA" id="ARBA00022759"/>
    </source>
</evidence>
<dbReference type="GO" id="GO:0015074">
    <property type="term" value="P:DNA integration"/>
    <property type="evidence" value="ECO:0007669"/>
    <property type="project" value="UniProtKB-KW"/>
</dbReference>
<reference evidence="14" key="2">
    <citation type="submission" date="2015-02" db="UniProtKB">
        <authorList>
            <consortium name="EnsemblMetazoa"/>
        </authorList>
    </citation>
    <scope>IDENTIFICATION</scope>
</reference>
<dbReference type="PROSITE" id="PS50994">
    <property type="entry name" value="INTEGRASE"/>
    <property type="match status" value="1"/>
</dbReference>
<evidence type="ECO:0000256" key="9">
    <source>
        <dbReference type="ARBA" id="ARBA00023172"/>
    </source>
</evidence>
<dbReference type="eggNOG" id="KOG0017">
    <property type="taxonomic scope" value="Eukaryota"/>
</dbReference>
<dbReference type="GO" id="GO:0003676">
    <property type="term" value="F:nucleic acid binding"/>
    <property type="evidence" value="ECO:0007669"/>
    <property type="project" value="InterPro"/>
</dbReference>
<keyword evidence="9" id="KW-0233">DNA recombination</keyword>
<dbReference type="Gene3D" id="3.30.890.10">
    <property type="entry name" value="Methyl-cpg-binding Protein 2, Chain A"/>
    <property type="match status" value="1"/>
</dbReference>
<keyword evidence="10" id="KW-0862">Zinc</keyword>
<keyword evidence="2" id="KW-0479">Metal-binding</keyword>